<dbReference type="Pfam" id="PF07729">
    <property type="entry name" value="FCD"/>
    <property type="match status" value="1"/>
</dbReference>
<dbReference type="InterPro" id="IPR036390">
    <property type="entry name" value="WH_DNA-bd_sf"/>
</dbReference>
<accession>A0A2W2FBH9</accession>
<dbReference type="InterPro" id="IPR000524">
    <property type="entry name" value="Tscrpt_reg_HTH_GntR"/>
</dbReference>
<reference evidence="5 6" key="1">
    <citation type="submission" date="2018-01" db="EMBL/GenBank/DDBJ databases">
        <title>Draft genome sequence of Sphaerisporangium sp. 7K107.</title>
        <authorList>
            <person name="Sahin N."/>
            <person name="Saygin H."/>
            <person name="Ay H."/>
        </authorList>
    </citation>
    <scope>NUCLEOTIDE SEQUENCE [LARGE SCALE GENOMIC DNA]</scope>
    <source>
        <strain evidence="5 6">7K107</strain>
    </source>
</reference>
<keyword evidence="1" id="KW-0805">Transcription regulation</keyword>
<dbReference type="SMART" id="SM00895">
    <property type="entry name" value="FCD"/>
    <property type="match status" value="1"/>
</dbReference>
<dbReference type="Gene3D" id="1.20.120.530">
    <property type="entry name" value="GntR ligand-binding domain-like"/>
    <property type="match status" value="1"/>
</dbReference>
<evidence type="ECO:0000313" key="5">
    <source>
        <dbReference type="EMBL" id="PZG32961.1"/>
    </source>
</evidence>
<evidence type="ECO:0000259" key="4">
    <source>
        <dbReference type="PROSITE" id="PS50949"/>
    </source>
</evidence>
<evidence type="ECO:0000313" key="6">
    <source>
        <dbReference type="Proteomes" id="UP000248544"/>
    </source>
</evidence>
<dbReference type="CDD" id="cd07377">
    <property type="entry name" value="WHTH_GntR"/>
    <property type="match status" value="1"/>
</dbReference>
<sequence length="227" mass="24847">MMPSAEGRLDLPVVGERQSLREQVAHALRVALITGEMRPGVVYSAPVLAAHFGVSATPVREAMLDLAKEGLVEAVRNKGFRVTELSDRDLDELTHIRQLIEVPTVAGLADPARAAEFGRLRPLADEIVAAAERGDLLGYVAADLRFHEDLLTLAGNAHLVTVVRDLRNRARLYGLDPLSRKGVLAESAREHVWILDALSRGDSAAAETLMRQHIQHVRGIWADRPEA</sequence>
<dbReference type="SMART" id="SM00345">
    <property type="entry name" value="HTH_GNTR"/>
    <property type="match status" value="1"/>
</dbReference>
<dbReference type="PANTHER" id="PTHR43537">
    <property type="entry name" value="TRANSCRIPTIONAL REGULATOR, GNTR FAMILY"/>
    <property type="match status" value="1"/>
</dbReference>
<dbReference type="InterPro" id="IPR036388">
    <property type="entry name" value="WH-like_DNA-bd_sf"/>
</dbReference>
<proteinExistence type="predicted"/>
<keyword evidence="2" id="KW-0238">DNA-binding</keyword>
<keyword evidence="6" id="KW-1185">Reference proteome</keyword>
<gene>
    <name evidence="5" type="ORF">C1I98_29045</name>
</gene>
<evidence type="ECO:0000256" key="3">
    <source>
        <dbReference type="ARBA" id="ARBA00023163"/>
    </source>
</evidence>
<protein>
    <submittedName>
        <fullName evidence="5">GntR family transcriptional regulator</fullName>
    </submittedName>
</protein>
<dbReference type="GO" id="GO:0003677">
    <property type="term" value="F:DNA binding"/>
    <property type="evidence" value="ECO:0007669"/>
    <property type="project" value="UniProtKB-KW"/>
</dbReference>
<dbReference type="Gene3D" id="1.10.10.10">
    <property type="entry name" value="Winged helix-like DNA-binding domain superfamily/Winged helix DNA-binding domain"/>
    <property type="match status" value="1"/>
</dbReference>
<dbReference type="InterPro" id="IPR008920">
    <property type="entry name" value="TF_FadR/GntR_C"/>
</dbReference>
<dbReference type="RefSeq" id="WP_111170602.1">
    <property type="nucleotide sequence ID" value="NZ_POUA01000302.1"/>
</dbReference>
<name>A0A2W2FBH9_9ACTN</name>
<dbReference type="GO" id="GO:0003700">
    <property type="term" value="F:DNA-binding transcription factor activity"/>
    <property type="evidence" value="ECO:0007669"/>
    <property type="project" value="InterPro"/>
</dbReference>
<dbReference type="InterPro" id="IPR011711">
    <property type="entry name" value="GntR_C"/>
</dbReference>
<feature type="domain" description="HTH gntR-type" evidence="4">
    <location>
        <begin position="18"/>
        <end position="85"/>
    </location>
</feature>
<dbReference type="AlphaFoldDB" id="A0A2W2FBH9"/>
<evidence type="ECO:0000256" key="2">
    <source>
        <dbReference type="ARBA" id="ARBA00023125"/>
    </source>
</evidence>
<dbReference type="PANTHER" id="PTHR43537:SF45">
    <property type="entry name" value="GNTR FAMILY REGULATORY PROTEIN"/>
    <property type="match status" value="1"/>
</dbReference>
<dbReference type="Proteomes" id="UP000248544">
    <property type="component" value="Unassembled WGS sequence"/>
</dbReference>
<dbReference type="PROSITE" id="PS50949">
    <property type="entry name" value="HTH_GNTR"/>
    <property type="match status" value="1"/>
</dbReference>
<dbReference type="Pfam" id="PF00392">
    <property type="entry name" value="GntR"/>
    <property type="match status" value="1"/>
</dbReference>
<dbReference type="SUPFAM" id="SSF46785">
    <property type="entry name" value="Winged helix' DNA-binding domain"/>
    <property type="match status" value="1"/>
</dbReference>
<dbReference type="SUPFAM" id="SSF48008">
    <property type="entry name" value="GntR ligand-binding domain-like"/>
    <property type="match status" value="1"/>
</dbReference>
<keyword evidence="3" id="KW-0804">Transcription</keyword>
<comment type="caution">
    <text evidence="5">The sequence shown here is derived from an EMBL/GenBank/DDBJ whole genome shotgun (WGS) entry which is preliminary data.</text>
</comment>
<dbReference type="EMBL" id="POUA01000302">
    <property type="protein sequence ID" value="PZG32961.1"/>
    <property type="molecule type" value="Genomic_DNA"/>
</dbReference>
<evidence type="ECO:0000256" key="1">
    <source>
        <dbReference type="ARBA" id="ARBA00023015"/>
    </source>
</evidence>
<organism evidence="5 6">
    <name type="scientific">Spongiactinospora gelatinilytica</name>
    <dbReference type="NCBI Taxonomy" id="2666298"/>
    <lineage>
        <taxon>Bacteria</taxon>
        <taxon>Bacillati</taxon>
        <taxon>Actinomycetota</taxon>
        <taxon>Actinomycetes</taxon>
        <taxon>Streptosporangiales</taxon>
        <taxon>Streptosporangiaceae</taxon>
        <taxon>Spongiactinospora</taxon>
    </lineage>
</organism>